<protein>
    <submittedName>
        <fullName evidence="21">Coatamer protein</fullName>
    </submittedName>
</protein>
<dbReference type="GO" id="GO:0005524">
    <property type="term" value="F:ATP binding"/>
    <property type="evidence" value="ECO:0007669"/>
    <property type="project" value="UniProtKB-KW"/>
</dbReference>
<dbReference type="CDD" id="cd04457">
    <property type="entry name" value="S1_S28E"/>
    <property type="match status" value="1"/>
</dbReference>
<comment type="caution">
    <text evidence="21">The sequence shown here is derived from an EMBL/GenBank/DDBJ whole genome shotgun (WGS) entry which is preliminary data.</text>
</comment>
<dbReference type="GO" id="GO:1990904">
    <property type="term" value="C:ribonucleoprotein complex"/>
    <property type="evidence" value="ECO:0007669"/>
    <property type="project" value="UniProtKB-KW"/>
</dbReference>
<evidence type="ECO:0000256" key="9">
    <source>
        <dbReference type="ARBA" id="ARBA00022792"/>
    </source>
</evidence>
<dbReference type="GO" id="GO:0140662">
    <property type="term" value="F:ATP-dependent protein folding chaperone"/>
    <property type="evidence" value="ECO:0007669"/>
    <property type="project" value="InterPro"/>
</dbReference>
<keyword evidence="13" id="KW-0496">Mitochondrion</keyword>
<dbReference type="PANTHER" id="PTHR11353">
    <property type="entry name" value="CHAPERONIN"/>
    <property type="match status" value="1"/>
</dbReference>
<dbReference type="Gene3D" id="1.10.560.10">
    <property type="entry name" value="GroEL-like equatorial domain"/>
    <property type="match status" value="1"/>
</dbReference>
<evidence type="ECO:0000256" key="7">
    <source>
        <dbReference type="ARBA" id="ARBA00022737"/>
    </source>
</evidence>
<evidence type="ECO:0000256" key="4">
    <source>
        <dbReference type="ARBA" id="ARBA00008020"/>
    </source>
</evidence>
<evidence type="ECO:0000256" key="3">
    <source>
        <dbReference type="ARBA" id="ARBA00006375"/>
    </source>
</evidence>
<name>D3B852_HETP5</name>
<proteinExistence type="inferred from homology"/>
<dbReference type="PROSITE" id="PS00750">
    <property type="entry name" value="TCP1_1"/>
    <property type="match status" value="1"/>
</dbReference>
<evidence type="ECO:0000256" key="12">
    <source>
        <dbReference type="ARBA" id="ARBA00022989"/>
    </source>
</evidence>
<dbReference type="InterPro" id="IPR002194">
    <property type="entry name" value="Chaperonin_TCP-1_CS"/>
</dbReference>
<dbReference type="GO" id="GO:0005840">
    <property type="term" value="C:ribosome"/>
    <property type="evidence" value="ECO:0007669"/>
    <property type="project" value="UniProtKB-KW"/>
</dbReference>
<comment type="similarity">
    <text evidence="2">Belongs to the eukaryotic ribosomal protein eS28 family.</text>
</comment>
<dbReference type="Gene3D" id="3.30.260.10">
    <property type="entry name" value="TCP-1-like chaperonin intermediate domain"/>
    <property type="match status" value="1"/>
</dbReference>
<dbReference type="GeneID" id="31360130"/>
<evidence type="ECO:0000256" key="6">
    <source>
        <dbReference type="ARBA" id="ARBA00022692"/>
    </source>
</evidence>
<evidence type="ECO:0000256" key="14">
    <source>
        <dbReference type="ARBA" id="ARBA00023136"/>
    </source>
</evidence>
<keyword evidence="12" id="KW-1133">Transmembrane helix</keyword>
<dbReference type="PRINTS" id="PR00304">
    <property type="entry name" value="TCOMPLEXTCP1"/>
</dbReference>
<dbReference type="GO" id="GO:0003735">
    <property type="term" value="F:structural constituent of ribosome"/>
    <property type="evidence" value="ECO:0007669"/>
    <property type="project" value="InterPro"/>
</dbReference>
<dbReference type="CDD" id="cd00309">
    <property type="entry name" value="chaperonin_type_I_II"/>
    <property type="match status" value="1"/>
</dbReference>
<keyword evidence="9" id="KW-0999">Mitochondrion inner membrane</keyword>
<gene>
    <name evidence="21" type="ORF">PPL_04643</name>
</gene>
<dbReference type="InterPro" id="IPR027410">
    <property type="entry name" value="TCP-1-like_intermed_sf"/>
</dbReference>
<feature type="compositionally biased region" description="Low complexity" evidence="20">
    <location>
        <begin position="357"/>
        <end position="367"/>
    </location>
</feature>
<evidence type="ECO:0000256" key="13">
    <source>
        <dbReference type="ARBA" id="ARBA00023128"/>
    </source>
</evidence>
<dbReference type="FunCoup" id="D3B852">
    <property type="interactions" value="10"/>
</dbReference>
<dbReference type="PROSITE" id="PS00751">
    <property type="entry name" value="TCP1_2"/>
    <property type="match status" value="1"/>
</dbReference>
<dbReference type="SUPFAM" id="SSF103506">
    <property type="entry name" value="Mitochondrial carrier"/>
    <property type="match status" value="1"/>
</dbReference>
<dbReference type="Gene3D" id="3.50.7.10">
    <property type="entry name" value="GroEL"/>
    <property type="match status" value="1"/>
</dbReference>
<sequence>MSFGGNKDSSQLQQFVVGGLGGMGAAIVTHPIDSLKVRMQLQGEMEHTIKPSATTPGSTTTTTTATTFKPEKGSFRMLKHIHETEGIFTLYKGLSASLLRQATYTTTRFGLYGVFKNAFHIDNKSSPFHMKVMVAMLAGAGGAIVGTPADVIMVRMQADGKLPADQRRNYKGVFNGLYRITKEEGLFSLWKGCSPNLVRAMFMTAGQIASYDQAKQMMLASGYFQDDFNTHLTASTISAFVASLVTSPLDVVKTRIMNSKKTVGSEKPLYKGTIDCFYKSSAAATPAQPTEKVQLARVTEVICRTGSRGAVTQVRVEFLNTEKPRSLLRNVKGAVRLNDILCLLKYNWNHVNHDDNANLNNNNNNNNIEGKQGNYDRNKHRLAGNDAIFSTCVAVGDIMRSLLGPRSRDKLLVNQFGEIIITNDGVTVMKSMNLEHPAAKMMVELSSSMDDQNGDGTTSVVLLASLLLRKSLSLIQGSANSSSTSTNNNLFMITSPMHPIRIIHSFMKSSKIALQSINDISTVVDIDSDRGRDILLNTAKTTLNSKLISHLSPTLANLSVDAILMAKKRYGDSMTTQSINIFGVTGGLQSESIITQSMIFNYTFLNQLFDPPTKQQSHKLALLNISFTKPRLMSSTTEFEYNSDHFNMTNLVQEEESAIKSVVVALKRASVTIVVMAEQLDSQSSLSNLALSYFSKAKISVLKPLSRSELNTFSERIGCRYIFSDLQQLKDKNINDRLVTFKSISQRKIANEYLLFFEPPDVDDVSSQNKNSAPTIILMGSTSIELEESKRALHDALCVLRNLVRDRSVVPGGGACEAHAAMNIRMHAKQLSSPQEACAMMAFADALEEIPETLCFNAGLNHLQSLRSLKSSHLSNPDNNKFNGINLKSGEITNMFECGVLETTSNKISQISMANEIVTSILKIDETIYYKK</sequence>
<organism evidence="21 22">
    <name type="scientific">Heterostelium pallidum (strain ATCC 26659 / Pp 5 / PN500)</name>
    <name type="common">Cellular slime mold</name>
    <name type="synonym">Polysphondylium pallidum</name>
    <dbReference type="NCBI Taxonomy" id="670386"/>
    <lineage>
        <taxon>Eukaryota</taxon>
        <taxon>Amoebozoa</taxon>
        <taxon>Evosea</taxon>
        <taxon>Eumycetozoa</taxon>
        <taxon>Dictyostelia</taxon>
        <taxon>Acytosteliales</taxon>
        <taxon>Acytosteliaceae</taxon>
        <taxon>Heterostelium</taxon>
    </lineage>
</organism>
<evidence type="ECO:0000256" key="19">
    <source>
        <dbReference type="RuleBase" id="RU004187"/>
    </source>
</evidence>
<dbReference type="Pfam" id="PF00153">
    <property type="entry name" value="Mito_carr"/>
    <property type="match status" value="3"/>
</dbReference>
<evidence type="ECO:0000313" key="21">
    <source>
        <dbReference type="EMBL" id="EFA82220.1"/>
    </source>
</evidence>
<dbReference type="Gene3D" id="1.50.40.10">
    <property type="entry name" value="Mitochondrial carrier domain"/>
    <property type="match status" value="1"/>
</dbReference>
<dbReference type="GO" id="GO:0016887">
    <property type="term" value="F:ATP hydrolysis activity"/>
    <property type="evidence" value="ECO:0007669"/>
    <property type="project" value="InterPro"/>
</dbReference>
<evidence type="ECO:0000256" key="11">
    <source>
        <dbReference type="ARBA" id="ARBA00022980"/>
    </source>
</evidence>
<comment type="subcellular location">
    <subcellularLocation>
        <location evidence="1">Mitochondrion inner membrane</location>
        <topology evidence="1">Multi-pass membrane protein</topology>
    </subcellularLocation>
</comment>
<evidence type="ECO:0000256" key="17">
    <source>
        <dbReference type="ARBA" id="ARBA00024677"/>
    </source>
</evidence>
<comment type="similarity">
    <text evidence="4 19">Belongs to the TCP-1 chaperonin family.</text>
</comment>
<dbReference type="EMBL" id="ADBJ01000020">
    <property type="protein sequence ID" value="EFA82220.1"/>
    <property type="molecule type" value="Genomic_DNA"/>
</dbReference>
<evidence type="ECO:0000256" key="1">
    <source>
        <dbReference type="ARBA" id="ARBA00004448"/>
    </source>
</evidence>
<keyword evidence="22" id="KW-1185">Reference proteome</keyword>
<dbReference type="SUPFAM" id="SSF48592">
    <property type="entry name" value="GroEL equatorial domain-like"/>
    <property type="match status" value="1"/>
</dbReference>
<reference evidence="21 22" key="1">
    <citation type="journal article" date="2011" name="Genome Res.">
        <title>Phylogeny-wide analysis of social amoeba genomes highlights ancient origins for complex intercellular communication.</title>
        <authorList>
            <person name="Heidel A.J."/>
            <person name="Lawal H.M."/>
            <person name="Felder M."/>
            <person name="Schilde C."/>
            <person name="Helps N.R."/>
            <person name="Tunggal B."/>
            <person name="Rivero F."/>
            <person name="John U."/>
            <person name="Schleicher M."/>
            <person name="Eichinger L."/>
            <person name="Platzer M."/>
            <person name="Noegel A.A."/>
            <person name="Schaap P."/>
            <person name="Gloeckner G."/>
        </authorList>
    </citation>
    <scope>NUCLEOTIDE SEQUENCE [LARGE SCALE GENOMIC DNA]</scope>
    <source>
        <strain evidence="22">ATCC 26659 / Pp 5 / PN500</strain>
    </source>
</reference>
<dbReference type="PROSITE" id="PS50920">
    <property type="entry name" value="SOLCAR"/>
    <property type="match status" value="3"/>
</dbReference>
<dbReference type="SUPFAM" id="SSF52029">
    <property type="entry name" value="GroEL apical domain-like"/>
    <property type="match status" value="1"/>
</dbReference>
<feature type="repeat" description="Solcar" evidence="18">
    <location>
        <begin position="226"/>
        <end position="318"/>
    </location>
</feature>
<dbReference type="Pfam" id="PF00118">
    <property type="entry name" value="Cpn60_TCP1"/>
    <property type="match status" value="1"/>
</dbReference>
<dbReference type="GO" id="GO:0051082">
    <property type="term" value="F:unfolded protein binding"/>
    <property type="evidence" value="ECO:0007669"/>
    <property type="project" value="InterPro"/>
</dbReference>
<comment type="function">
    <text evidence="17">Molecular chaperone; assists the folding of proteins upon ATP hydrolysis. Known to play a role, in vitro, in the folding of actin and tubulin.</text>
</comment>
<keyword evidence="14 18" id="KW-0472">Membrane</keyword>
<dbReference type="InterPro" id="IPR017998">
    <property type="entry name" value="Chaperone_TCP-1"/>
</dbReference>
<dbReference type="Pfam" id="PF01200">
    <property type="entry name" value="Ribosomal_S28e"/>
    <property type="match status" value="1"/>
</dbReference>
<dbReference type="InterPro" id="IPR018108">
    <property type="entry name" value="MCP_transmembrane"/>
</dbReference>
<evidence type="ECO:0000256" key="8">
    <source>
        <dbReference type="ARBA" id="ARBA00022741"/>
    </source>
</evidence>
<keyword evidence="16" id="KW-0687">Ribonucleoprotein</keyword>
<keyword evidence="11" id="KW-0689">Ribosomal protein</keyword>
<dbReference type="InParanoid" id="D3B852"/>
<dbReference type="InterPro" id="IPR002423">
    <property type="entry name" value="Cpn60/GroEL/TCP-1"/>
</dbReference>
<dbReference type="InterPro" id="IPR012340">
    <property type="entry name" value="NA-bd_OB-fold"/>
</dbReference>
<dbReference type="STRING" id="670386.D3B852"/>
<evidence type="ECO:0000313" key="22">
    <source>
        <dbReference type="Proteomes" id="UP000001396"/>
    </source>
</evidence>
<evidence type="ECO:0000256" key="16">
    <source>
        <dbReference type="ARBA" id="ARBA00023274"/>
    </source>
</evidence>
<feature type="repeat" description="Solcar" evidence="18">
    <location>
        <begin position="13"/>
        <end position="118"/>
    </location>
</feature>
<dbReference type="InterPro" id="IPR000289">
    <property type="entry name" value="Ribosomal_eS28"/>
</dbReference>
<keyword evidence="10 19" id="KW-0067">ATP-binding</keyword>
<dbReference type="GO" id="GO:0006412">
    <property type="term" value="P:translation"/>
    <property type="evidence" value="ECO:0007669"/>
    <property type="project" value="InterPro"/>
</dbReference>
<dbReference type="InterPro" id="IPR027409">
    <property type="entry name" value="GroEL-like_apical_dom_sf"/>
</dbReference>
<dbReference type="GO" id="GO:0005743">
    <property type="term" value="C:mitochondrial inner membrane"/>
    <property type="evidence" value="ECO:0007669"/>
    <property type="project" value="UniProtKB-SubCell"/>
</dbReference>
<accession>D3B852</accession>
<keyword evidence="7" id="KW-0677">Repeat</keyword>
<keyword evidence="5" id="KW-0813">Transport</keyword>
<comment type="similarity">
    <text evidence="3">Belongs to the mitochondrial carrier (TC 2.A.29) family.</text>
</comment>
<keyword evidence="15 19" id="KW-0143">Chaperone</keyword>
<evidence type="ECO:0000256" key="15">
    <source>
        <dbReference type="ARBA" id="ARBA00023186"/>
    </source>
</evidence>
<dbReference type="AlphaFoldDB" id="D3B852"/>
<dbReference type="Proteomes" id="UP000001396">
    <property type="component" value="Unassembled WGS sequence"/>
</dbReference>
<dbReference type="RefSeq" id="XP_020434337.1">
    <property type="nucleotide sequence ID" value="XM_020575542.1"/>
</dbReference>
<dbReference type="SUPFAM" id="SSF54849">
    <property type="entry name" value="GroEL-intermediate domain like"/>
    <property type="match status" value="1"/>
</dbReference>
<dbReference type="Gene3D" id="2.40.50.140">
    <property type="entry name" value="Nucleic acid-binding proteins"/>
    <property type="match status" value="1"/>
</dbReference>
<feature type="repeat" description="Solcar" evidence="18">
    <location>
        <begin position="126"/>
        <end position="217"/>
    </location>
</feature>
<dbReference type="InterPro" id="IPR027413">
    <property type="entry name" value="GROEL-like_equatorial_sf"/>
</dbReference>
<dbReference type="SUPFAM" id="SSF50249">
    <property type="entry name" value="Nucleic acid-binding proteins"/>
    <property type="match status" value="1"/>
</dbReference>
<dbReference type="OMA" id="SMDDQNG"/>
<keyword evidence="8 19" id="KW-0547">Nucleotide-binding</keyword>
<dbReference type="InterPro" id="IPR023395">
    <property type="entry name" value="MCP_dom_sf"/>
</dbReference>
<feature type="region of interest" description="Disordered" evidence="20">
    <location>
        <begin position="357"/>
        <end position="376"/>
    </location>
</feature>
<evidence type="ECO:0000256" key="2">
    <source>
        <dbReference type="ARBA" id="ARBA00005943"/>
    </source>
</evidence>
<evidence type="ECO:0000256" key="20">
    <source>
        <dbReference type="SAM" id="MobiDB-lite"/>
    </source>
</evidence>
<dbReference type="FunFam" id="1.50.40.10:FF:000009">
    <property type="entry name" value="Mitochondrial 2-oxoglutarate/malate carrier protein"/>
    <property type="match status" value="1"/>
</dbReference>
<evidence type="ECO:0000256" key="10">
    <source>
        <dbReference type="ARBA" id="ARBA00022840"/>
    </source>
</evidence>
<evidence type="ECO:0000256" key="5">
    <source>
        <dbReference type="ARBA" id="ARBA00022448"/>
    </source>
</evidence>
<evidence type="ECO:0000256" key="18">
    <source>
        <dbReference type="PROSITE-ProRule" id="PRU00282"/>
    </source>
</evidence>
<keyword evidence="6 18" id="KW-0812">Transmembrane</keyword>